<dbReference type="SUPFAM" id="SSF53335">
    <property type="entry name" value="S-adenosyl-L-methionine-dependent methyltransferases"/>
    <property type="match status" value="1"/>
</dbReference>
<protein>
    <recommendedName>
        <fullName evidence="5">Methyltransferase type 11 domain-containing protein</fullName>
    </recommendedName>
</protein>
<dbReference type="InterPro" id="IPR029063">
    <property type="entry name" value="SAM-dependent_MTases_sf"/>
</dbReference>
<dbReference type="GO" id="GO:0008757">
    <property type="term" value="F:S-adenosylmethionine-dependent methyltransferase activity"/>
    <property type="evidence" value="ECO:0007669"/>
    <property type="project" value="InterPro"/>
</dbReference>
<dbReference type="InterPro" id="IPR013216">
    <property type="entry name" value="Methyltransf_11"/>
</dbReference>
<dbReference type="OrthoDB" id="9797252at2"/>
<sequence length="264" mass="29790">MTESSEIWTGKASSYDRARPTPPPALLDLLSQLIQLPHPALVVDLGSGTGLSSAIWGERAERVIGIEPNADMREEADRKIEGYPYAAHIEYREGLAQQTGLPDGCADIVTCAQAFHWMEPTATLAEIARILRSGGLFAAYDYDWPPAITWELDLLAQECSKRLVELVRKRGLPQNLKIWSKDRHLDHMRESAHFRFTREVLLHHIEQGDAARFLEAIRSNAFSQQFQFTDQEIGLDRLSNAAFQSLGSASIPWYISYRVWIGIK</sequence>
<dbReference type="GO" id="GO:0032259">
    <property type="term" value="P:methylation"/>
    <property type="evidence" value="ECO:0007669"/>
    <property type="project" value="UniProtKB-KW"/>
</dbReference>
<reference evidence="7" key="1">
    <citation type="submission" date="2018-12" db="EMBL/GenBank/DDBJ databases">
        <title>Tengunoibacter tsumagoiensis gen. nov., sp. nov., Dictyobacter kobayashii sp. nov., D. alpinus sp. nov., and D. joshuensis sp. nov. and description of Dictyobacteraceae fam. nov. within the order Ktedonobacterales isolated from Tengu-no-mugimeshi.</title>
        <authorList>
            <person name="Wang C.M."/>
            <person name="Zheng Y."/>
            <person name="Sakai Y."/>
            <person name="Toyoda A."/>
            <person name="Minakuchi Y."/>
            <person name="Abe K."/>
            <person name="Yokota A."/>
            <person name="Yabe S."/>
        </authorList>
    </citation>
    <scope>NUCLEOTIDE SEQUENCE [LARGE SCALE GENOMIC DNA]</scope>
    <source>
        <strain evidence="7">Uno11</strain>
    </source>
</reference>
<evidence type="ECO:0000256" key="1">
    <source>
        <dbReference type="ARBA" id="ARBA00008361"/>
    </source>
</evidence>
<dbReference type="AlphaFoldDB" id="A0A402ARR4"/>
<proteinExistence type="inferred from homology"/>
<dbReference type="PANTHER" id="PTHR44942:SF4">
    <property type="entry name" value="METHYLTRANSFERASE TYPE 11 DOMAIN-CONTAINING PROTEIN"/>
    <property type="match status" value="1"/>
</dbReference>
<evidence type="ECO:0000313" key="7">
    <source>
        <dbReference type="Proteomes" id="UP000287188"/>
    </source>
</evidence>
<dbReference type="EMBL" id="BIFS01000001">
    <property type="protein sequence ID" value="GCE21790.1"/>
    <property type="molecule type" value="Genomic_DNA"/>
</dbReference>
<accession>A0A402ARR4</accession>
<comment type="caution">
    <text evidence="6">The sequence shown here is derived from an EMBL/GenBank/DDBJ whole genome shotgun (WGS) entry which is preliminary data.</text>
</comment>
<evidence type="ECO:0000313" key="6">
    <source>
        <dbReference type="EMBL" id="GCE21790.1"/>
    </source>
</evidence>
<evidence type="ECO:0000256" key="3">
    <source>
        <dbReference type="ARBA" id="ARBA00022679"/>
    </source>
</evidence>
<feature type="domain" description="Methyltransferase type 11" evidence="5">
    <location>
        <begin position="43"/>
        <end position="138"/>
    </location>
</feature>
<dbReference type="InterPro" id="IPR051052">
    <property type="entry name" value="Diverse_substrate_MTase"/>
</dbReference>
<keyword evidence="3" id="KW-0808">Transferase</keyword>
<keyword evidence="7" id="KW-1185">Reference proteome</keyword>
<dbReference type="CDD" id="cd02440">
    <property type="entry name" value="AdoMet_MTases"/>
    <property type="match status" value="1"/>
</dbReference>
<dbReference type="Proteomes" id="UP000287188">
    <property type="component" value="Unassembled WGS sequence"/>
</dbReference>
<name>A0A402ARR4_9CHLR</name>
<dbReference type="Gene3D" id="3.40.50.150">
    <property type="entry name" value="Vaccinia Virus protein VP39"/>
    <property type="match status" value="1"/>
</dbReference>
<dbReference type="PANTHER" id="PTHR44942">
    <property type="entry name" value="METHYLTRANSF_11 DOMAIN-CONTAINING PROTEIN"/>
    <property type="match status" value="1"/>
</dbReference>
<feature type="region of interest" description="Disordered" evidence="4">
    <location>
        <begin position="1"/>
        <end position="20"/>
    </location>
</feature>
<gene>
    <name evidence="6" type="ORF">KDK_55900</name>
</gene>
<dbReference type="RefSeq" id="WP_126553679.1">
    <property type="nucleotide sequence ID" value="NZ_BIFS01000001.1"/>
</dbReference>
<keyword evidence="2" id="KW-0489">Methyltransferase</keyword>
<evidence type="ECO:0000256" key="2">
    <source>
        <dbReference type="ARBA" id="ARBA00022603"/>
    </source>
</evidence>
<evidence type="ECO:0000256" key="4">
    <source>
        <dbReference type="SAM" id="MobiDB-lite"/>
    </source>
</evidence>
<comment type="similarity">
    <text evidence="1">Belongs to the methyltransferase superfamily.</text>
</comment>
<dbReference type="Pfam" id="PF08241">
    <property type="entry name" value="Methyltransf_11"/>
    <property type="match status" value="1"/>
</dbReference>
<evidence type="ECO:0000259" key="5">
    <source>
        <dbReference type="Pfam" id="PF08241"/>
    </source>
</evidence>
<organism evidence="6 7">
    <name type="scientific">Dictyobacter kobayashii</name>
    <dbReference type="NCBI Taxonomy" id="2014872"/>
    <lineage>
        <taxon>Bacteria</taxon>
        <taxon>Bacillati</taxon>
        <taxon>Chloroflexota</taxon>
        <taxon>Ktedonobacteria</taxon>
        <taxon>Ktedonobacterales</taxon>
        <taxon>Dictyobacteraceae</taxon>
        <taxon>Dictyobacter</taxon>
    </lineage>
</organism>